<feature type="transmembrane region" description="Helical" evidence="12">
    <location>
        <begin position="6"/>
        <end position="27"/>
    </location>
</feature>
<name>A0A5Q0CBE9_9HYPH</name>
<comment type="subcellular location">
    <subcellularLocation>
        <location evidence="2 12">Cell inner membrane</location>
        <topology evidence="2 12">Single-pass membrane protein</topology>
    </subcellularLocation>
</comment>
<dbReference type="GO" id="GO:0005886">
    <property type="term" value="C:plasma membrane"/>
    <property type="evidence" value="ECO:0007669"/>
    <property type="project" value="UniProtKB-SubCell"/>
</dbReference>
<comment type="function">
    <text evidence="1 12">Required for the export of heme to the periplasm for the biogenesis of c-type cytochromes.</text>
</comment>
<dbReference type="GO" id="GO:0017004">
    <property type="term" value="P:cytochrome complex assembly"/>
    <property type="evidence" value="ECO:0007669"/>
    <property type="project" value="UniProtKB-KW"/>
</dbReference>
<protein>
    <recommendedName>
        <fullName evidence="4 12">Heme exporter protein D</fullName>
    </recommendedName>
</protein>
<reference evidence="13 14" key="1">
    <citation type="submission" date="2019-08" db="EMBL/GenBank/DDBJ databases">
        <title>Prosopis cineraria nodule microbiome.</title>
        <authorList>
            <person name="Ali R."/>
            <person name="Chaluvadi S.R."/>
            <person name="Wang X."/>
        </authorList>
    </citation>
    <scope>NUCLEOTIDE SEQUENCE [LARGE SCALE GENOMIC DNA]</scope>
    <source>
        <strain evidence="13 14">BG7</strain>
        <plasmid evidence="13 14">unnamed</plasmid>
    </source>
</reference>
<evidence type="ECO:0000256" key="11">
    <source>
        <dbReference type="ARBA" id="ARBA00023136"/>
    </source>
</evidence>
<geneLocation type="plasmid" evidence="13 14">
    <name>unnamed</name>
</geneLocation>
<sequence length="51" mass="5577">MNHEAYVLAAYAVTAIVLLATSAKVWIKGRSFRRRVSALASVRAKSIGRES</sequence>
<evidence type="ECO:0000256" key="8">
    <source>
        <dbReference type="ARBA" id="ARBA00022692"/>
    </source>
</evidence>
<evidence type="ECO:0000256" key="4">
    <source>
        <dbReference type="ARBA" id="ARBA00016461"/>
    </source>
</evidence>
<gene>
    <name evidence="13" type="primary">ccmD</name>
    <name evidence="13" type="ORF">FZ934_20620</name>
</gene>
<evidence type="ECO:0000256" key="9">
    <source>
        <dbReference type="ARBA" id="ARBA00022748"/>
    </source>
</evidence>
<keyword evidence="14" id="KW-1185">Reference proteome</keyword>
<evidence type="ECO:0000256" key="12">
    <source>
        <dbReference type="RuleBase" id="RU363101"/>
    </source>
</evidence>
<dbReference type="GO" id="GO:0015886">
    <property type="term" value="P:heme transport"/>
    <property type="evidence" value="ECO:0007669"/>
    <property type="project" value="InterPro"/>
</dbReference>
<dbReference type="NCBIfam" id="TIGR03141">
    <property type="entry name" value="cytochro_ccmD"/>
    <property type="match status" value="1"/>
</dbReference>
<evidence type="ECO:0000256" key="5">
    <source>
        <dbReference type="ARBA" id="ARBA00022448"/>
    </source>
</evidence>
<evidence type="ECO:0000256" key="2">
    <source>
        <dbReference type="ARBA" id="ARBA00004377"/>
    </source>
</evidence>
<accession>A0A5Q0CBE9</accession>
<organism evidence="13 14">
    <name type="scientific">Rhizobium grahamii</name>
    <dbReference type="NCBI Taxonomy" id="1120045"/>
    <lineage>
        <taxon>Bacteria</taxon>
        <taxon>Pseudomonadati</taxon>
        <taxon>Pseudomonadota</taxon>
        <taxon>Alphaproteobacteria</taxon>
        <taxon>Hyphomicrobiales</taxon>
        <taxon>Rhizobiaceae</taxon>
        <taxon>Rhizobium/Agrobacterium group</taxon>
        <taxon>Rhizobium</taxon>
    </lineage>
</organism>
<dbReference type="Pfam" id="PF04995">
    <property type="entry name" value="CcmD"/>
    <property type="match status" value="1"/>
</dbReference>
<dbReference type="Proteomes" id="UP000326881">
    <property type="component" value="Plasmid unnamed"/>
</dbReference>
<dbReference type="KEGG" id="rgr:FZ934_20620"/>
<keyword evidence="8 12" id="KW-0812">Transmembrane</keyword>
<evidence type="ECO:0000256" key="6">
    <source>
        <dbReference type="ARBA" id="ARBA00022475"/>
    </source>
</evidence>
<comment type="similarity">
    <text evidence="3 12">Belongs to the CcmD/CycX/HelD family.</text>
</comment>
<dbReference type="AlphaFoldDB" id="A0A5Q0CBE9"/>
<keyword evidence="13" id="KW-0614">Plasmid</keyword>
<proteinExistence type="inferred from homology"/>
<evidence type="ECO:0000313" key="14">
    <source>
        <dbReference type="Proteomes" id="UP000326881"/>
    </source>
</evidence>
<keyword evidence="7 12" id="KW-0997">Cell inner membrane</keyword>
<keyword evidence="9 12" id="KW-0201">Cytochrome c-type biogenesis</keyword>
<dbReference type="EMBL" id="CP043499">
    <property type="protein sequence ID" value="QFY62772.1"/>
    <property type="molecule type" value="Genomic_DNA"/>
</dbReference>
<evidence type="ECO:0000256" key="10">
    <source>
        <dbReference type="ARBA" id="ARBA00022989"/>
    </source>
</evidence>
<evidence type="ECO:0000256" key="1">
    <source>
        <dbReference type="ARBA" id="ARBA00002442"/>
    </source>
</evidence>
<evidence type="ECO:0000256" key="3">
    <source>
        <dbReference type="ARBA" id="ARBA00008741"/>
    </source>
</evidence>
<keyword evidence="5 12" id="KW-0813">Transport</keyword>
<dbReference type="InterPro" id="IPR007078">
    <property type="entry name" value="Haem_export_protD_CcmD"/>
</dbReference>
<evidence type="ECO:0000256" key="7">
    <source>
        <dbReference type="ARBA" id="ARBA00022519"/>
    </source>
</evidence>
<keyword evidence="10 12" id="KW-1133">Transmembrane helix</keyword>
<keyword evidence="11 12" id="KW-0472">Membrane</keyword>
<evidence type="ECO:0000313" key="13">
    <source>
        <dbReference type="EMBL" id="QFY62772.1"/>
    </source>
</evidence>
<keyword evidence="6 12" id="KW-1003">Cell membrane</keyword>